<gene>
    <name evidence="9" type="ORF">DV701_02820</name>
</gene>
<dbReference type="Gene3D" id="3.10.50.40">
    <property type="match status" value="2"/>
</dbReference>
<accession>A0A345NJK6</accession>
<dbReference type="PANTHER" id="PTHR43811:SF19">
    <property type="entry name" value="39 KDA FK506-BINDING NUCLEAR PROTEIN"/>
    <property type="match status" value="1"/>
</dbReference>
<proteinExistence type="inferred from homology"/>
<keyword evidence="5 6" id="KW-0413">Isomerase</keyword>
<evidence type="ECO:0000256" key="7">
    <source>
        <dbReference type="SAM" id="SignalP"/>
    </source>
</evidence>
<feature type="signal peptide" evidence="7">
    <location>
        <begin position="1"/>
        <end position="27"/>
    </location>
</feature>
<evidence type="ECO:0000259" key="8">
    <source>
        <dbReference type="PROSITE" id="PS50059"/>
    </source>
</evidence>
<keyword evidence="7" id="KW-0732">Signal</keyword>
<evidence type="ECO:0000256" key="2">
    <source>
        <dbReference type="ARBA" id="ARBA00006577"/>
    </source>
</evidence>
<dbReference type="InterPro" id="IPR046357">
    <property type="entry name" value="PPIase_dom_sf"/>
</dbReference>
<evidence type="ECO:0000256" key="5">
    <source>
        <dbReference type="ARBA" id="ARBA00023235"/>
    </source>
</evidence>
<dbReference type="Proteomes" id="UP000253790">
    <property type="component" value="Chromosome"/>
</dbReference>
<keyword evidence="4 6" id="KW-0697">Rotamase</keyword>
<reference evidence="9 10" key="1">
    <citation type="submission" date="2018-07" db="EMBL/GenBank/DDBJ databases">
        <title>Complete genome sequencing of Ornithinimicrobium sp. AMA3305.</title>
        <authorList>
            <person name="Bae J.-W."/>
        </authorList>
    </citation>
    <scope>NUCLEOTIDE SEQUENCE [LARGE SCALE GENOMIC DNA]</scope>
    <source>
        <strain evidence="9 10">AMA3305</strain>
    </source>
</reference>
<dbReference type="EMBL" id="CP031229">
    <property type="protein sequence ID" value="AXH95214.1"/>
    <property type="molecule type" value="Genomic_DNA"/>
</dbReference>
<evidence type="ECO:0000313" key="9">
    <source>
        <dbReference type="EMBL" id="AXH95214.1"/>
    </source>
</evidence>
<feature type="chain" id="PRO_5039171047" description="peptidylprolyl isomerase" evidence="7">
    <location>
        <begin position="28"/>
        <end position="337"/>
    </location>
</feature>
<dbReference type="RefSeq" id="WP_114926979.1">
    <property type="nucleotide sequence ID" value="NZ_CP031229.1"/>
</dbReference>
<evidence type="ECO:0000313" key="10">
    <source>
        <dbReference type="Proteomes" id="UP000253790"/>
    </source>
</evidence>
<evidence type="ECO:0000256" key="6">
    <source>
        <dbReference type="PROSITE-ProRule" id="PRU00277"/>
    </source>
</evidence>
<protein>
    <recommendedName>
        <fullName evidence="3 6">peptidylprolyl isomerase</fullName>
        <ecNumber evidence="3 6">5.2.1.8</ecNumber>
    </recommendedName>
</protein>
<comment type="catalytic activity">
    <reaction evidence="1 6">
        <text>[protein]-peptidylproline (omega=180) = [protein]-peptidylproline (omega=0)</text>
        <dbReference type="Rhea" id="RHEA:16237"/>
        <dbReference type="Rhea" id="RHEA-COMP:10747"/>
        <dbReference type="Rhea" id="RHEA-COMP:10748"/>
        <dbReference type="ChEBI" id="CHEBI:83833"/>
        <dbReference type="ChEBI" id="CHEBI:83834"/>
        <dbReference type="EC" id="5.2.1.8"/>
    </reaction>
</comment>
<dbReference type="PANTHER" id="PTHR43811">
    <property type="entry name" value="FKBP-TYPE PEPTIDYL-PROLYL CIS-TRANS ISOMERASE FKPA"/>
    <property type="match status" value="1"/>
</dbReference>
<dbReference type="AlphaFoldDB" id="A0A345NJK6"/>
<evidence type="ECO:0000256" key="3">
    <source>
        <dbReference type="ARBA" id="ARBA00013194"/>
    </source>
</evidence>
<evidence type="ECO:0000256" key="4">
    <source>
        <dbReference type="ARBA" id="ARBA00023110"/>
    </source>
</evidence>
<dbReference type="Pfam" id="PF00254">
    <property type="entry name" value="FKBP_C"/>
    <property type="match status" value="2"/>
</dbReference>
<dbReference type="EC" id="5.2.1.8" evidence="3 6"/>
<dbReference type="SUPFAM" id="SSF54534">
    <property type="entry name" value="FKBP-like"/>
    <property type="match status" value="2"/>
</dbReference>
<dbReference type="KEGG" id="orn:DV701_02820"/>
<dbReference type="OrthoDB" id="25996at2"/>
<evidence type="ECO:0000256" key="1">
    <source>
        <dbReference type="ARBA" id="ARBA00000971"/>
    </source>
</evidence>
<keyword evidence="10" id="KW-1185">Reference proteome</keyword>
<dbReference type="PROSITE" id="PS50059">
    <property type="entry name" value="FKBP_PPIASE"/>
    <property type="match status" value="2"/>
</dbReference>
<dbReference type="GO" id="GO:0003755">
    <property type="term" value="F:peptidyl-prolyl cis-trans isomerase activity"/>
    <property type="evidence" value="ECO:0007669"/>
    <property type="project" value="UniProtKB-KW"/>
</dbReference>
<comment type="similarity">
    <text evidence="2">Belongs to the FKBP-type PPIase family.</text>
</comment>
<name>A0A345NJK6_9MICO</name>
<feature type="domain" description="PPIase FKBP-type" evidence="8">
    <location>
        <begin position="101"/>
        <end position="191"/>
    </location>
</feature>
<organism evidence="9 10">
    <name type="scientific">Ornithinimicrobium avium</name>
    <dbReference type="NCBI Taxonomy" id="2283195"/>
    <lineage>
        <taxon>Bacteria</taxon>
        <taxon>Bacillati</taxon>
        <taxon>Actinomycetota</taxon>
        <taxon>Actinomycetes</taxon>
        <taxon>Micrococcales</taxon>
        <taxon>Ornithinimicrobiaceae</taxon>
        <taxon>Ornithinimicrobium</taxon>
    </lineage>
</organism>
<dbReference type="PROSITE" id="PS51257">
    <property type="entry name" value="PROKAR_LIPOPROTEIN"/>
    <property type="match status" value="1"/>
</dbReference>
<sequence>MRSHRLRLAALAAAPLLLLSACSGDGAGTDNASQSTGADDAAATSIAPNGSVSELSVDDSGKTPTILWDGKPMADGDLPFSVASTETETVKKGDGEEIAAGDEVEVRYLAVNGTTGEQLLSTFDADETVTLDLSNELLFPAFLDELPGGKVGESLLMGIPAADAFGTNGNEQLGVGPQDTLVFYVEVVDAHAPLTKAEGKAVTPKDKDLPKVEADGESAATITIPEGVDAPTKLVSQVLIKGEGPEVKAGQTIKVNYTGVKWSDGEGFDDSYQRGEPAEFPIGLGKVIKGWDEGLVGQTVGSRVLLVVPPKDAYADQPDHELKEETLVFVVDILGAY</sequence>
<feature type="domain" description="PPIase FKBP-type" evidence="8">
    <location>
        <begin position="250"/>
        <end position="337"/>
    </location>
</feature>
<dbReference type="InterPro" id="IPR001179">
    <property type="entry name" value="PPIase_FKBP_dom"/>
</dbReference>